<evidence type="ECO:0000313" key="2">
    <source>
        <dbReference type="Proteomes" id="UP000327085"/>
    </source>
</evidence>
<dbReference type="InParanoid" id="A0A5E4EU48"/>
<name>A0A5E4EU48_PRUDU</name>
<dbReference type="EMBL" id="CABIKO010000035">
    <property type="protein sequence ID" value="VVA19297.1"/>
    <property type="molecule type" value="Genomic_DNA"/>
</dbReference>
<accession>A0A5E4EU48</accession>
<protein>
    <submittedName>
        <fullName evidence="1">Uncharacterized protein</fullName>
    </submittedName>
</protein>
<organism evidence="1 2">
    <name type="scientific">Prunus dulcis</name>
    <name type="common">Almond</name>
    <name type="synonym">Amygdalus dulcis</name>
    <dbReference type="NCBI Taxonomy" id="3755"/>
    <lineage>
        <taxon>Eukaryota</taxon>
        <taxon>Viridiplantae</taxon>
        <taxon>Streptophyta</taxon>
        <taxon>Embryophyta</taxon>
        <taxon>Tracheophyta</taxon>
        <taxon>Spermatophyta</taxon>
        <taxon>Magnoliopsida</taxon>
        <taxon>eudicotyledons</taxon>
        <taxon>Gunneridae</taxon>
        <taxon>Pentapetalae</taxon>
        <taxon>rosids</taxon>
        <taxon>fabids</taxon>
        <taxon>Rosales</taxon>
        <taxon>Rosaceae</taxon>
        <taxon>Amygdaloideae</taxon>
        <taxon>Amygdaleae</taxon>
        <taxon>Prunus</taxon>
    </lineage>
</organism>
<dbReference type="AlphaFoldDB" id="A0A5E4EU48"/>
<dbReference type="Proteomes" id="UP000327085">
    <property type="component" value="Chromosome 5"/>
</dbReference>
<dbReference type="Gramene" id="VVA19297">
    <property type="protein sequence ID" value="VVA19297"/>
    <property type="gene ID" value="Prudul26B024073"/>
</dbReference>
<reference evidence="2" key="1">
    <citation type="journal article" date="2020" name="Plant J.">
        <title>Transposons played a major role in the diversification between the closely related almond and peach genomes: results from the almond genome sequence.</title>
        <authorList>
            <person name="Alioto T."/>
            <person name="Alexiou K.G."/>
            <person name="Bardil A."/>
            <person name="Barteri F."/>
            <person name="Castanera R."/>
            <person name="Cruz F."/>
            <person name="Dhingra A."/>
            <person name="Duval H."/>
            <person name="Fernandez I Marti A."/>
            <person name="Frias L."/>
            <person name="Galan B."/>
            <person name="Garcia J.L."/>
            <person name="Howad W."/>
            <person name="Gomez-Garrido J."/>
            <person name="Gut M."/>
            <person name="Julca I."/>
            <person name="Morata J."/>
            <person name="Puigdomenech P."/>
            <person name="Ribeca P."/>
            <person name="Rubio Cabetas M.J."/>
            <person name="Vlasova A."/>
            <person name="Wirthensohn M."/>
            <person name="Garcia-Mas J."/>
            <person name="Gabaldon T."/>
            <person name="Casacuberta J.M."/>
            <person name="Arus P."/>
        </authorList>
    </citation>
    <scope>NUCLEOTIDE SEQUENCE [LARGE SCALE GENOMIC DNA]</scope>
    <source>
        <strain evidence="2">cv. Texas</strain>
    </source>
</reference>
<evidence type="ECO:0000313" key="1">
    <source>
        <dbReference type="EMBL" id="VVA19297.1"/>
    </source>
</evidence>
<gene>
    <name evidence="1" type="ORF">ALMOND_2B024073</name>
</gene>
<sequence>MLLRLPPTCRAEDGGGSGAVVVVHEPCPGRRINSKILGLTDGTWTGRTNGEATRSVLGSGQWMDATKAEQDDLTGMSQWLRALRLRCSQASQARWREPWLSH</sequence>
<proteinExistence type="predicted"/>